<dbReference type="Proteomes" id="UP000555003">
    <property type="component" value="Unassembled WGS sequence"/>
</dbReference>
<evidence type="ECO:0000313" key="1">
    <source>
        <dbReference type="EMBL" id="MBA9072968.1"/>
    </source>
</evidence>
<gene>
    <name evidence="1" type="ORF">GGR22_001094</name>
</gene>
<reference evidence="1 2" key="1">
    <citation type="submission" date="2020-08" db="EMBL/GenBank/DDBJ databases">
        <title>Genomic Encyclopedia of Type Strains, Phase IV (KMG-IV): sequencing the most valuable type-strain genomes for metagenomic binning, comparative biology and taxonomic classification.</title>
        <authorList>
            <person name="Goeker M."/>
        </authorList>
    </citation>
    <scope>NUCLEOTIDE SEQUENCE [LARGE SCALE GENOMIC DNA]</scope>
    <source>
        <strain evidence="1 2">DSM 100397</strain>
    </source>
</reference>
<dbReference type="EMBL" id="JACJIS010000001">
    <property type="protein sequence ID" value="MBA9072968.1"/>
    <property type="molecule type" value="Genomic_DNA"/>
</dbReference>
<dbReference type="InterPro" id="IPR023393">
    <property type="entry name" value="START-like_dom_sf"/>
</dbReference>
<organism evidence="1 2">
    <name type="scientific">Flavobacterium gossypii</name>
    <dbReference type="NCBI Taxonomy" id="1646119"/>
    <lineage>
        <taxon>Bacteria</taxon>
        <taxon>Pseudomonadati</taxon>
        <taxon>Bacteroidota</taxon>
        <taxon>Flavobacteriia</taxon>
        <taxon>Flavobacteriales</taxon>
        <taxon>Flavobacteriaceae</taxon>
        <taxon>Flavobacterium</taxon>
    </lineage>
</organism>
<dbReference type="SUPFAM" id="SSF55961">
    <property type="entry name" value="Bet v1-like"/>
    <property type="match status" value="1"/>
</dbReference>
<sequence length="164" mass="19223">MPRIYLETRISAPIEIVFDLSRSIDLHKISTEHTKEEAIAGKTSGLIALGETVTWRAKHLGFTQNLTSKITDYNYPFFFADEMIQGAFKEFRHEHLFERHENTTLMIDVFTYQSPLGFFGKLADFVFLKKYLSNLLERRNLIIKDFAESEKWQKVLKEKKPDKS</sequence>
<dbReference type="CDD" id="cd07820">
    <property type="entry name" value="SRPBCC_3"/>
    <property type="match status" value="1"/>
</dbReference>
<dbReference type="Gene3D" id="3.30.530.20">
    <property type="match status" value="1"/>
</dbReference>
<keyword evidence="2" id="KW-1185">Reference proteome</keyword>
<proteinExistence type="predicted"/>
<protein>
    <submittedName>
        <fullName evidence="1">Ligand-binding SRPBCC domain-containing protein</fullName>
    </submittedName>
</protein>
<evidence type="ECO:0000313" key="2">
    <source>
        <dbReference type="Proteomes" id="UP000555003"/>
    </source>
</evidence>
<dbReference type="RefSeq" id="WP_182492860.1">
    <property type="nucleotide sequence ID" value="NZ_JACJIS010000001.1"/>
</dbReference>
<comment type="caution">
    <text evidence="1">The sequence shown here is derived from an EMBL/GenBank/DDBJ whole genome shotgun (WGS) entry which is preliminary data.</text>
</comment>
<name>A0ABR6DNG3_9FLAO</name>
<accession>A0ABR6DNG3</accession>